<dbReference type="InterPro" id="IPR020568">
    <property type="entry name" value="Ribosomal_Su5_D2-typ_SF"/>
</dbReference>
<keyword evidence="2" id="KW-1185">Reference proteome</keyword>
<organism evidence="1 2">
    <name type="scientific">Citrus x changshan-huyou</name>
    <dbReference type="NCBI Taxonomy" id="2935761"/>
    <lineage>
        <taxon>Eukaryota</taxon>
        <taxon>Viridiplantae</taxon>
        <taxon>Streptophyta</taxon>
        <taxon>Embryophyta</taxon>
        <taxon>Tracheophyta</taxon>
        <taxon>Spermatophyta</taxon>
        <taxon>Magnoliopsida</taxon>
        <taxon>eudicotyledons</taxon>
        <taxon>Gunneridae</taxon>
        <taxon>Pentapetalae</taxon>
        <taxon>rosids</taxon>
        <taxon>malvids</taxon>
        <taxon>Sapindales</taxon>
        <taxon>Rutaceae</taxon>
        <taxon>Aurantioideae</taxon>
        <taxon>Citrus</taxon>
    </lineage>
</organism>
<evidence type="ECO:0000313" key="2">
    <source>
        <dbReference type="Proteomes" id="UP001428341"/>
    </source>
</evidence>
<gene>
    <name evidence="1" type="ORF">WN944_000464</name>
</gene>
<protein>
    <submittedName>
        <fullName evidence="1">Uncharacterized protein</fullName>
    </submittedName>
</protein>
<comment type="caution">
    <text evidence="1">The sequence shown here is derived from an EMBL/GenBank/DDBJ whole genome shotgun (WGS) entry which is preliminary data.</text>
</comment>
<dbReference type="AlphaFoldDB" id="A0AAP0MCX4"/>
<dbReference type="SUPFAM" id="SSF54211">
    <property type="entry name" value="Ribosomal protein S5 domain 2-like"/>
    <property type="match status" value="1"/>
</dbReference>
<evidence type="ECO:0000313" key="1">
    <source>
        <dbReference type="EMBL" id="KAK9208110.1"/>
    </source>
</evidence>
<sequence>MEIDRADGRNPNQLRPLACSCSILHRAHGSATKLAKLPIYIRETGKRVRDDTEADFAEHMHFDYQSKYHNLSYNSGVVISFECKYLKGYGLLPVSSITCKFYTDILRKMIVTFLRKRII</sequence>
<dbReference type="Gene3D" id="3.30.230.70">
    <property type="entry name" value="GHMP Kinase, N-terminal domain"/>
    <property type="match status" value="1"/>
</dbReference>
<dbReference type="EMBL" id="JBCGBO010000004">
    <property type="protein sequence ID" value="KAK9208110.1"/>
    <property type="molecule type" value="Genomic_DNA"/>
</dbReference>
<name>A0AAP0MCX4_9ROSI</name>
<accession>A0AAP0MCX4</accession>
<proteinExistence type="predicted"/>
<reference evidence="1 2" key="1">
    <citation type="submission" date="2024-05" db="EMBL/GenBank/DDBJ databases">
        <title>Haplotype-resolved chromosome-level genome assembly of Huyou (Citrus changshanensis).</title>
        <authorList>
            <person name="Miao C."/>
            <person name="Chen W."/>
            <person name="Wu Y."/>
            <person name="Wang L."/>
            <person name="Zhao S."/>
            <person name="Grierson D."/>
            <person name="Xu C."/>
            <person name="Chen K."/>
        </authorList>
    </citation>
    <scope>NUCLEOTIDE SEQUENCE [LARGE SCALE GENOMIC DNA]</scope>
    <source>
        <strain evidence="1">01-14</strain>
        <tissue evidence="1">Leaf</tissue>
    </source>
</reference>
<dbReference type="Proteomes" id="UP001428341">
    <property type="component" value="Unassembled WGS sequence"/>
</dbReference>
<dbReference type="InterPro" id="IPR027408">
    <property type="entry name" value="PNPase/RNase_PH_dom_sf"/>
</dbReference>